<keyword evidence="2 3" id="KW-0802">TPR repeat</keyword>
<evidence type="ECO:0000256" key="1">
    <source>
        <dbReference type="ARBA" id="ARBA00022737"/>
    </source>
</evidence>
<keyword evidence="6" id="KW-1185">Reference proteome</keyword>
<evidence type="ECO:0000256" key="3">
    <source>
        <dbReference type="PROSITE-ProRule" id="PRU00339"/>
    </source>
</evidence>
<keyword evidence="4" id="KW-0175">Coiled coil</keyword>
<dbReference type="OrthoDB" id="771227at2759"/>
<dbReference type="SUPFAM" id="SSF48452">
    <property type="entry name" value="TPR-like"/>
    <property type="match status" value="2"/>
</dbReference>
<dbReference type="EMBL" id="VOIH02000011">
    <property type="protein sequence ID" value="KAF3432799.1"/>
    <property type="molecule type" value="Genomic_DNA"/>
</dbReference>
<dbReference type="PROSITE" id="PS50005">
    <property type="entry name" value="TPR"/>
    <property type="match status" value="1"/>
</dbReference>
<dbReference type="GO" id="GO:0009507">
    <property type="term" value="C:chloroplast"/>
    <property type="evidence" value="ECO:0007669"/>
    <property type="project" value="TreeGrafter"/>
</dbReference>
<dbReference type="PANTHER" id="PTHR45641">
    <property type="entry name" value="TETRATRICOPEPTIDE REPEAT PROTEIN (AFU_ORTHOLOGUE AFUA_6G03870)"/>
    <property type="match status" value="1"/>
</dbReference>
<dbReference type="SMART" id="SM00028">
    <property type="entry name" value="TPR"/>
    <property type="match status" value="6"/>
</dbReference>
<accession>A0A8K0DRG8</accession>
<dbReference type="AlphaFoldDB" id="A0A8K0DRG8"/>
<evidence type="ECO:0008006" key="7">
    <source>
        <dbReference type="Google" id="ProtNLM"/>
    </source>
</evidence>
<evidence type="ECO:0000313" key="5">
    <source>
        <dbReference type="EMBL" id="KAF3432799.1"/>
    </source>
</evidence>
<feature type="repeat" description="TPR" evidence="3">
    <location>
        <begin position="205"/>
        <end position="238"/>
    </location>
</feature>
<feature type="coiled-coil region" evidence="4">
    <location>
        <begin position="106"/>
        <end position="153"/>
    </location>
</feature>
<dbReference type="InterPro" id="IPR011990">
    <property type="entry name" value="TPR-like_helical_dom_sf"/>
</dbReference>
<dbReference type="Pfam" id="PF13374">
    <property type="entry name" value="TPR_10"/>
    <property type="match status" value="1"/>
</dbReference>
<dbReference type="Pfam" id="PF13181">
    <property type="entry name" value="TPR_8"/>
    <property type="match status" value="1"/>
</dbReference>
<reference evidence="5" key="1">
    <citation type="submission" date="2020-03" db="EMBL/GenBank/DDBJ databases">
        <title>A high-quality chromosome-level genome assembly of a woody plant with both climbing and erect habits, Rhamnella rubrinervis.</title>
        <authorList>
            <person name="Lu Z."/>
            <person name="Yang Y."/>
            <person name="Zhu X."/>
            <person name="Sun Y."/>
        </authorList>
    </citation>
    <scope>NUCLEOTIDE SEQUENCE</scope>
    <source>
        <strain evidence="5">BYM</strain>
        <tissue evidence="5">Leaf</tissue>
    </source>
</reference>
<proteinExistence type="predicted"/>
<dbReference type="Gene3D" id="1.25.40.10">
    <property type="entry name" value="Tetratricopeptide repeat domain"/>
    <property type="match status" value="2"/>
</dbReference>
<dbReference type="Pfam" id="PF13424">
    <property type="entry name" value="TPR_12"/>
    <property type="match status" value="2"/>
</dbReference>
<evidence type="ECO:0000256" key="4">
    <source>
        <dbReference type="SAM" id="Coils"/>
    </source>
</evidence>
<dbReference type="GO" id="GO:0009658">
    <property type="term" value="P:chloroplast organization"/>
    <property type="evidence" value="ECO:0007669"/>
    <property type="project" value="TreeGrafter"/>
</dbReference>
<name>A0A8K0DRG8_9ROSA</name>
<dbReference type="PANTHER" id="PTHR45641:SF19">
    <property type="entry name" value="NEPHROCYSTIN-3"/>
    <property type="match status" value="1"/>
</dbReference>
<dbReference type="InterPro" id="IPR019734">
    <property type="entry name" value="TPR_rpt"/>
</dbReference>
<keyword evidence="1" id="KW-0677">Repeat</keyword>
<evidence type="ECO:0000313" key="6">
    <source>
        <dbReference type="Proteomes" id="UP000796880"/>
    </source>
</evidence>
<dbReference type="Proteomes" id="UP000796880">
    <property type="component" value="Unassembled WGS sequence"/>
</dbReference>
<evidence type="ECO:0000256" key="2">
    <source>
        <dbReference type="ARBA" id="ARBA00022803"/>
    </source>
</evidence>
<sequence length="583" mass="65737">MVAPSLLLPSAASFSTYRMNEVFQGMQSWNLQKAISCVYVSNQKHSGNNITFYRIPFRDFALHYAWRTFASVGSLEANVVGQGNHVTSGVPSPNNFQRSEAFSDCSSKAMADVKNFERQLEELFDEVKKMIMMGNKKDAIDLLEANYEAVNERINAGARGLEEAAVLDVIALGYMAVGDLKFVGALLEMLNELVDSLKDDEPLLDPVLVHMGSMYSTLGKFKKSVLMYQRAIDIMENKHGKTCLYLVTPILGMAKALGSIGRATKAIEFYHRSINILESCRGSENEDLIIPLFGLGNLLLKEGKSMEAETPYLRILNIYTKLYGEHDGRVGMTMCSLAHVKCAMGNANEAIQLYRNALQVIKDSNYMALDDSTMEKMRVDLAELLHVVGRGKEGRELLEECLLIIEKSRGKEHPSSVRHLINLATSYSRSKDYVQAEHLLRTSLEILTKTVRPDDPSITFPMLHLAVNLYHLRRDEEAEKIALKALHIRENAFGKDSLPVAEALDCLVSIQTRLMEDDEVLLEQLKRILSIQQKEMGFESEEVLITLKKVAFYLDKLGRRNEKLSVQKRLSKLKLKFKQQIKP</sequence>
<comment type="caution">
    <text evidence="5">The sequence shown here is derived from an EMBL/GenBank/DDBJ whole genome shotgun (WGS) entry which is preliminary data.</text>
</comment>
<protein>
    <recommendedName>
        <fullName evidence="7">Nephrocystin-3</fullName>
    </recommendedName>
</protein>
<organism evidence="5 6">
    <name type="scientific">Rhamnella rubrinervis</name>
    <dbReference type="NCBI Taxonomy" id="2594499"/>
    <lineage>
        <taxon>Eukaryota</taxon>
        <taxon>Viridiplantae</taxon>
        <taxon>Streptophyta</taxon>
        <taxon>Embryophyta</taxon>
        <taxon>Tracheophyta</taxon>
        <taxon>Spermatophyta</taxon>
        <taxon>Magnoliopsida</taxon>
        <taxon>eudicotyledons</taxon>
        <taxon>Gunneridae</taxon>
        <taxon>Pentapetalae</taxon>
        <taxon>rosids</taxon>
        <taxon>fabids</taxon>
        <taxon>Rosales</taxon>
        <taxon>Rhamnaceae</taxon>
        <taxon>rhamnoid group</taxon>
        <taxon>Rhamneae</taxon>
        <taxon>Rhamnella</taxon>
    </lineage>
</organism>
<gene>
    <name evidence="5" type="ORF">FNV43_RR23901</name>
</gene>